<dbReference type="InterPro" id="IPR019786">
    <property type="entry name" value="Zinc_finger_PHD-type_CS"/>
</dbReference>
<proteinExistence type="inferred from homology"/>
<dbReference type="Proteomes" id="UP000594262">
    <property type="component" value="Unplaced"/>
</dbReference>
<evidence type="ECO:0000256" key="9">
    <source>
        <dbReference type="SAM" id="MobiDB-lite"/>
    </source>
</evidence>
<dbReference type="InterPro" id="IPR039054">
    <property type="entry name" value="Int12_PHD"/>
</dbReference>
<evidence type="ECO:0000256" key="1">
    <source>
        <dbReference type="ARBA" id="ARBA00004123"/>
    </source>
</evidence>
<dbReference type="PANTHER" id="PTHR13415:SF2">
    <property type="entry name" value="INTEGRATOR COMPLEX SUBUNIT 12"/>
    <property type="match status" value="1"/>
</dbReference>
<dbReference type="CDD" id="cd15501">
    <property type="entry name" value="PHD_Int12"/>
    <property type="match status" value="1"/>
</dbReference>
<feature type="compositionally biased region" description="Polar residues" evidence="9">
    <location>
        <begin position="66"/>
        <end position="79"/>
    </location>
</feature>
<accession>A0A7M5WU33</accession>
<dbReference type="PANTHER" id="PTHR13415">
    <property type="entry name" value="NUCLEAR FACTOR-RELATED"/>
    <property type="match status" value="1"/>
</dbReference>
<dbReference type="GeneID" id="136818754"/>
<evidence type="ECO:0000256" key="5">
    <source>
        <dbReference type="ARBA" id="ARBA00022771"/>
    </source>
</evidence>
<keyword evidence="5 8" id="KW-0863">Zinc-finger</keyword>
<feature type="compositionally biased region" description="Polar residues" evidence="9">
    <location>
        <begin position="344"/>
        <end position="353"/>
    </location>
</feature>
<evidence type="ECO:0000313" key="12">
    <source>
        <dbReference type="Proteomes" id="UP000594262"/>
    </source>
</evidence>
<feature type="compositionally biased region" description="Polar residues" evidence="9">
    <location>
        <begin position="231"/>
        <end position="242"/>
    </location>
</feature>
<name>A0A7M5WU33_9CNID</name>
<dbReference type="InterPro" id="IPR011011">
    <property type="entry name" value="Znf_FYVE_PHD"/>
</dbReference>
<dbReference type="Gene3D" id="3.30.40.10">
    <property type="entry name" value="Zinc/RING finger domain, C3HC4 (zinc finger)"/>
    <property type="match status" value="1"/>
</dbReference>
<evidence type="ECO:0000259" key="10">
    <source>
        <dbReference type="PROSITE" id="PS50016"/>
    </source>
</evidence>
<feature type="domain" description="PHD-type" evidence="10">
    <location>
        <begin position="166"/>
        <end position="223"/>
    </location>
</feature>
<dbReference type="OrthoDB" id="7464992at2759"/>
<keyword evidence="7" id="KW-0539">Nucleus</keyword>
<evidence type="ECO:0000256" key="3">
    <source>
        <dbReference type="ARBA" id="ARBA00016814"/>
    </source>
</evidence>
<evidence type="ECO:0000256" key="6">
    <source>
        <dbReference type="ARBA" id="ARBA00022833"/>
    </source>
</evidence>
<evidence type="ECO:0000256" key="2">
    <source>
        <dbReference type="ARBA" id="ARBA00006009"/>
    </source>
</evidence>
<keyword evidence="6" id="KW-0862">Zinc</keyword>
<dbReference type="InterPro" id="IPR019787">
    <property type="entry name" value="Znf_PHD-finger"/>
</dbReference>
<evidence type="ECO:0000313" key="11">
    <source>
        <dbReference type="EnsemblMetazoa" id="CLYHEMP013047.1"/>
    </source>
</evidence>
<dbReference type="AlphaFoldDB" id="A0A7M5WU33"/>
<comment type="similarity">
    <text evidence="2">Belongs to the Integrator subunit 12 family.</text>
</comment>
<dbReference type="Pfam" id="PF00628">
    <property type="entry name" value="PHD"/>
    <property type="match status" value="1"/>
</dbReference>
<dbReference type="RefSeq" id="XP_066931092.1">
    <property type="nucleotide sequence ID" value="XM_067074991.1"/>
</dbReference>
<dbReference type="GO" id="GO:0008270">
    <property type="term" value="F:zinc ion binding"/>
    <property type="evidence" value="ECO:0007669"/>
    <property type="project" value="UniProtKB-KW"/>
</dbReference>
<dbReference type="PROSITE" id="PS01359">
    <property type="entry name" value="ZF_PHD_1"/>
    <property type="match status" value="1"/>
</dbReference>
<feature type="compositionally biased region" description="Polar residues" evidence="9">
    <location>
        <begin position="310"/>
        <end position="321"/>
    </location>
</feature>
<dbReference type="InterPro" id="IPR013083">
    <property type="entry name" value="Znf_RING/FYVE/PHD"/>
</dbReference>
<evidence type="ECO:0000256" key="8">
    <source>
        <dbReference type="PROSITE-ProRule" id="PRU00146"/>
    </source>
</evidence>
<comment type="subcellular location">
    <subcellularLocation>
        <location evidence="1">Nucleus</location>
    </subcellularLocation>
</comment>
<feature type="compositionally biased region" description="Polar residues" evidence="9">
    <location>
        <begin position="250"/>
        <end position="259"/>
    </location>
</feature>
<feature type="compositionally biased region" description="Low complexity" evidence="9">
    <location>
        <begin position="294"/>
        <end position="309"/>
    </location>
</feature>
<dbReference type="GO" id="GO:0034472">
    <property type="term" value="P:snRNA 3'-end processing"/>
    <property type="evidence" value="ECO:0007669"/>
    <property type="project" value="TreeGrafter"/>
</dbReference>
<feature type="region of interest" description="Disordered" evidence="9">
    <location>
        <begin position="231"/>
        <end position="353"/>
    </location>
</feature>
<dbReference type="GO" id="GO:0032039">
    <property type="term" value="C:integrator complex"/>
    <property type="evidence" value="ECO:0007669"/>
    <property type="project" value="TreeGrafter"/>
</dbReference>
<organism evidence="11 12">
    <name type="scientific">Clytia hemisphaerica</name>
    <dbReference type="NCBI Taxonomy" id="252671"/>
    <lineage>
        <taxon>Eukaryota</taxon>
        <taxon>Metazoa</taxon>
        <taxon>Cnidaria</taxon>
        <taxon>Hydrozoa</taxon>
        <taxon>Hydroidolina</taxon>
        <taxon>Leptothecata</taxon>
        <taxon>Obeliida</taxon>
        <taxon>Clytiidae</taxon>
        <taxon>Clytia</taxon>
    </lineage>
</organism>
<reference evidence="11" key="1">
    <citation type="submission" date="2021-01" db="UniProtKB">
        <authorList>
            <consortium name="EnsemblMetazoa"/>
        </authorList>
    </citation>
    <scope>IDENTIFICATION</scope>
</reference>
<keyword evidence="4" id="KW-0479">Metal-binding</keyword>
<feature type="region of interest" description="Disordered" evidence="9">
    <location>
        <begin position="43"/>
        <end position="86"/>
    </location>
</feature>
<evidence type="ECO:0000256" key="4">
    <source>
        <dbReference type="ARBA" id="ARBA00022723"/>
    </source>
</evidence>
<dbReference type="InterPro" id="IPR051776">
    <property type="entry name" value="Integrator_subunit_12"/>
</dbReference>
<protein>
    <recommendedName>
        <fullName evidence="3">Integrator complex subunit 12</fullName>
    </recommendedName>
</protein>
<dbReference type="SMART" id="SM00249">
    <property type="entry name" value="PHD"/>
    <property type="match status" value="1"/>
</dbReference>
<keyword evidence="12" id="KW-1185">Reference proteome</keyword>
<evidence type="ECO:0000256" key="7">
    <source>
        <dbReference type="ARBA" id="ARBA00023242"/>
    </source>
</evidence>
<dbReference type="SUPFAM" id="SSF57903">
    <property type="entry name" value="FYVE/PHD zinc finger"/>
    <property type="match status" value="1"/>
</dbReference>
<dbReference type="EnsemblMetazoa" id="CLYHEMT013047.1">
    <property type="protein sequence ID" value="CLYHEMP013047.1"/>
    <property type="gene ID" value="CLYHEMG013047"/>
</dbReference>
<feature type="compositionally biased region" description="Polar residues" evidence="9">
    <location>
        <begin position="270"/>
        <end position="287"/>
    </location>
</feature>
<dbReference type="InterPro" id="IPR001965">
    <property type="entry name" value="Znf_PHD"/>
</dbReference>
<dbReference type="PROSITE" id="PS50016">
    <property type="entry name" value="ZF_PHD_2"/>
    <property type="match status" value="1"/>
</dbReference>
<sequence>MAASSLMQPELDPLFSKALKLLQSREPDSAQLLNTLVQEHRDKLLGGGSKKGSDVGGRQSPKVESVKSNNGRSNPSSTIENKRPVVNSLMDSLKEVSYEGTKKIVKPVSVTTTEAEGSIEEMPLGSSHNLKRKKTGLDHSLDISSPDSDANDSIPLDDIINMDFGGPTCASCHLGKSNEEDNALVECMECSSSYHQKCHKPNVTTKEINDPRHIFYCSKCTKKQKREAAQQQVSSIAKTIESTPPPAKPTVSNPFQQSKPFRRPSVIPPSEQQKAATSSGAVTSESSMMFGAASTSLDETTSSSSSSVSREGSPNTANAKYNRNREMAKHAMNRLEQVRKRAKLQQQALNKRK</sequence>